<dbReference type="GO" id="GO:0030983">
    <property type="term" value="F:mismatched DNA binding"/>
    <property type="evidence" value="ECO:0007669"/>
    <property type="project" value="InterPro"/>
</dbReference>
<dbReference type="VEuPathDB" id="PiroplasmaDB:TpMuguga_01g00456"/>
<dbReference type="Pfam" id="PF05192">
    <property type="entry name" value="MutS_III"/>
    <property type="match status" value="1"/>
</dbReference>
<dbReference type="KEGG" id="tpv:TP01_0456"/>
<evidence type="ECO:0000256" key="2">
    <source>
        <dbReference type="ARBA" id="ARBA00006271"/>
    </source>
</evidence>
<dbReference type="InterPro" id="IPR045076">
    <property type="entry name" value="MutS"/>
</dbReference>
<dbReference type="InterPro" id="IPR007696">
    <property type="entry name" value="DNA_mismatch_repair_MutS_core"/>
</dbReference>
<dbReference type="InterPro" id="IPR036187">
    <property type="entry name" value="DNA_mismatch_repair_MutS_sf"/>
</dbReference>
<dbReference type="Pfam" id="PF00488">
    <property type="entry name" value="MutS_V"/>
    <property type="match status" value="1"/>
</dbReference>
<protein>
    <submittedName>
        <fullName evidence="9">DNA mismatch repair protein MSH2, putative</fullName>
    </submittedName>
</protein>
<keyword evidence="5" id="KW-0238">DNA-binding</keyword>
<keyword evidence="3" id="KW-0547">Nucleotide-binding</keyword>
<dbReference type="InParanoid" id="Q4N8L5"/>
<comment type="similarity">
    <text evidence="2">Belongs to the DNA mismatch repair MutS family.</text>
</comment>
<dbReference type="OMA" id="KLYYAIL"/>
<name>Q4N8L5_THEPA</name>
<dbReference type="Gene3D" id="3.30.420.110">
    <property type="entry name" value="MutS, connector domain"/>
    <property type="match status" value="1"/>
</dbReference>
<proteinExistence type="inferred from homology"/>
<evidence type="ECO:0000256" key="6">
    <source>
        <dbReference type="ARBA" id="ARBA00023204"/>
    </source>
</evidence>
<dbReference type="SMART" id="SM00533">
    <property type="entry name" value="MUTSd"/>
    <property type="match status" value="1"/>
</dbReference>
<dbReference type="GO" id="GO:0006312">
    <property type="term" value="P:mitotic recombination"/>
    <property type="evidence" value="ECO:0007669"/>
    <property type="project" value="TreeGrafter"/>
</dbReference>
<dbReference type="InterPro" id="IPR007860">
    <property type="entry name" value="DNA_mmatch_repair_MutS_con_dom"/>
</dbReference>
<dbReference type="Pfam" id="PF05188">
    <property type="entry name" value="MutS_II"/>
    <property type="match status" value="1"/>
</dbReference>
<dbReference type="InterPro" id="IPR011184">
    <property type="entry name" value="DNA_mismatch_repair_Msh2"/>
</dbReference>
<sequence length="790" mass="90466">MFTSSDKYNDLPSDEEEITLIKHVKTNTLNLNVKVLGVVVKTISSLVKQVGISLINFSENAIKVSEISDNEYFTNLESLILQINPSNCVLAIPKDSLDYKRINHVIAVCNLKTTFKFINNKEIDLLDDFKVTNSLEYLLMDDDSVKNHMKEISLKLAMKAFCLTADFINYKDRNYKSHFTLSIYTMDNYLCLDRAAFNALSILPHNNQQCVKMSLYDLLNKCRTSIGSQLLKMWITQPLVSVVDIKKRQDCVEAFKSMYRTIQSECLRKVQNLDQILTKFKNFDMGVETKCTKQPSFEDLVVLYDCIISANRLNQFTFKRYDGVHSHTIRELFAEPLSKISSKFESYLRLVEKTVDLKEAENRVYVFNRNFDESLKKISSKLDQIRYDIEMQRQAIQNELPYSSGKKGNQVKIVECNTLGFLFRVAKKDHPSLMKAQIPGVSIEKVRLNKNEFLFTTAKLRRQCTLYKNTLELYEESQDLMVKRTFKVACTYWTLLERFIKIIATLDVLTAFAEVATLFNYVRPTIDETGKTVNLTEARHPLVEYVLSSNSFIPNDLYMERDRSRVQIITGPNMGGKSTYIKQIGLIAILNQIGSFVPCKKAKLPIFKHILCRIGASDIQQRGVSTFLAEMVESAAILRIANEHSLVIIDELGRGTSTHDGFGLSWAIVVDLIERAKCFCLCATHFHEMGSLALEHFGVVNKHLTAQFYDSINSMTFLYKVKDGVCKKSFGINVAIIAKFPQDVIESAQNKLKELERKYSPRRTDLIKDLLRSPTFTEFKNSLQTLALEA</sequence>
<evidence type="ECO:0000256" key="3">
    <source>
        <dbReference type="ARBA" id="ARBA00022741"/>
    </source>
</evidence>
<dbReference type="GO" id="GO:0005524">
    <property type="term" value="F:ATP binding"/>
    <property type="evidence" value="ECO:0007669"/>
    <property type="project" value="UniProtKB-KW"/>
</dbReference>
<evidence type="ECO:0000256" key="1">
    <source>
        <dbReference type="ARBA" id="ARBA00004123"/>
    </source>
</evidence>
<dbReference type="InterPro" id="IPR036678">
    <property type="entry name" value="MutS_con_dom_sf"/>
</dbReference>
<dbReference type="eggNOG" id="KOG0219">
    <property type="taxonomic scope" value="Eukaryota"/>
</dbReference>
<dbReference type="GO" id="GO:0140664">
    <property type="term" value="F:ATP-dependent DNA damage sensor activity"/>
    <property type="evidence" value="ECO:0007669"/>
    <property type="project" value="InterPro"/>
</dbReference>
<feature type="domain" description="DNA mismatch repair proteins mutS family" evidence="8">
    <location>
        <begin position="645"/>
        <end position="661"/>
    </location>
</feature>
<comment type="caution">
    <text evidence="9">The sequence shown here is derived from an EMBL/GenBank/DDBJ whole genome shotgun (WGS) entry which is preliminary data.</text>
</comment>
<keyword evidence="7" id="KW-0539">Nucleus</keyword>
<dbReference type="Proteomes" id="UP000001949">
    <property type="component" value="Unassembled WGS sequence"/>
</dbReference>
<keyword evidence="6" id="KW-0227">DNA damage</keyword>
<evidence type="ECO:0000256" key="7">
    <source>
        <dbReference type="ARBA" id="ARBA00023242"/>
    </source>
</evidence>
<comment type="subcellular location">
    <subcellularLocation>
        <location evidence="1">Nucleus</location>
    </subcellularLocation>
</comment>
<dbReference type="PROSITE" id="PS00486">
    <property type="entry name" value="DNA_MISMATCH_REPAIR_2"/>
    <property type="match status" value="1"/>
</dbReference>
<organism evidence="9 10">
    <name type="scientific">Theileria parva</name>
    <name type="common">East coast fever infection agent</name>
    <dbReference type="NCBI Taxonomy" id="5875"/>
    <lineage>
        <taxon>Eukaryota</taxon>
        <taxon>Sar</taxon>
        <taxon>Alveolata</taxon>
        <taxon>Apicomplexa</taxon>
        <taxon>Aconoidasida</taxon>
        <taxon>Piroplasmida</taxon>
        <taxon>Theileriidae</taxon>
        <taxon>Theileria</taxon>
    </lineage>
</organism>
<evidence type="ECO:0000313" key="10">
    <source>
        <dbReference type="Proteomes" id="UP000001949"/>
    </source>
</evidence>
<evidence type="ECO:0000313" key="9">
    <source>
        <dbReference type="EMBL" id="EAN33693.1"/>
    </source>
</evidence>
<dbReference type="FunCoup" id="Q4N8L5">
    <property type="interactions" value="340"/>
</dbReference>
<keyword evidence="10" id="KW-1185">Reference proteome</keyword>
<accession>Q4N8L5</accession>
<dbReference type="Gene3D" id="1.10.1420.10">
    <property type="match status" value="2"/>
</dbReference>
<evidence type="ECO:0000256" key="4">
    <source>
        <dbReference type="ARBA" id="ARBA00022840"/>
    </source>
</evidence>
<keyword evidence="4" id="KW-0067">ATP-binding</keyword>
<dbReference type="AlphaFoldDB" id="Q4N8L5"/>
<dbReference type="SUPFAM" id="SSF48334">
    <property type="entry name" value="DNA repair protein MutS, domain III"/>
    <property type="match status" value="1"/>
</dbReference>
<dbReference type="PANTHER" id="PTHR11361:SF35">
    <property type="entry name" value="DNA MISMATCH REPAIR PROTEIN MSH2"/>
    <property type="match status" value="1"/>
</dbReference>
<dbReference type="STRING" id="5875.Q4N8L5"/>
<dbReference type="SMART" id="SM00534">
    <property type="entry name" value="MUTSac"/>
    <property type="match status" value="1"/>
</dbReference>
<keyword evidence="6" id="KW-0234">DNA repair</keyword>
<gene>
    <name evidence="9" type="ordered locus">TP01_0456</name>
</gene>
<dbReference type="PANTHER" id="PTHR11361">
    <property type="entry name" value="DNA MISMATCH REPAIR PROTEIN MUTS FAMILY MEMBER"/>
    <property type="match status" value="1"/>
</dbReference>
<evidence type="ECO:0000256" key="5">
    <source>
        <dbReference type="ARBA" id="ARBA00023125"/>
    </source>
</evidence>
<dbReference type="InterPro" id="IPR027417">
    <property type="entry name" value="P-loop_NTPase"/>
</dbReference>
<dbReference type="Gene3D" id="3.40.50.300">
    <property type="entry name" value="P-loop containing nucleotide triphosphate hydrolases"/>
    <property type="match status" value="1"/>
</dbReference>
<dbReference type="GO" id="GO:0032301">
    <property type="term" value="C:MutSalpha complex"/>
    <property type="evidence" value="ECO:0007669"/>
    <property type="project" value="TreeGrafter"/>
</dbReference>
<dbReference type="GeneID" id="3503084"/>
<dbReference type="GO" id="GO:0006298">
    <property type="term" value="P:mismatch repair"/>
    <property type="evidence" value="ECO:0007669"/>
    <property type="project" value="InterPro"/>
</dbReference>
<reference evidence="9 10" key="1">
    <citation type="journal article" date="2005" name="Science">
        <title>Genome sequence of Theileria parva, a bovine pathogen that transforms lymphocytes.</title>
        <authorList>
            <person name="Gardner M.J."/>
            <person name="Bishop R."/>
            <person name="Shah T."/>
            <person name="de Villiers E.P."/>
            <person name="Carlton J.M."/>
            <person name="Hall N."/>
            <person name="Ren Q."/>
            <person name="Paulsen I.T."/>
            <person name="Pain A."/>
            <person name="Berriman M."/>
            <person name="Wilson R.J.M."/>
            <person name="Sato S."/>
            <person name="Ralph S.A."/>
            <person name="Mann D.J."/>
            <person name="Xiong Z."/>
            <person name="Shallom S.J."/>
            <person name="Weidman J."/>
            <person name="Jiang L."/>
            <person name="Lynn J."/>
            <person name="Weaver B."/>
            <person name="Shoaibi A."/>
            <person name="Domingo A.R."/>
            <person name="Wasawo D."/>
            <person name="Crabtree J."/>
            <person name="Wortman J.R."/>
            <person name="Haas B."/>
            <person name="Angiuoli S.V."/>
            <person name="Creasy T.H."/>
            <person name="Lu C."/>
            <person name="Suh B."/>
            <person name="Silva J.C."/>
            <person name="Utterback T.R."/>
            <person name="Feldblyum T.V."/>
            <person name="Pertea M."/>
            <person name="Allen J."/>
            <person name="Nierman W.C."/>
            <person name="Taracha E.L.N."/>
            <person name="Salzberg S.L."/>
            <person name="White O.R."/>
            <person name="Fitzhugh H.A."/>
            <person name="Morzaria S."/>
            <person name="Venter J.C."/>
            <person name="Fraser C.M."/>
            <person name="Nene V."/>
        </authorList>
    </citation>
    <scope>NUCLEOTIDE SEQUENCE [LARGE SCALE GENOMIC DNA]</scope>
    <source>
        <strain evidence="9 10">Muguga</strain>
    </source>
</reference>
<dbReference type="InterPro" id="IPR000432">
    <property type="entry name" value="DNA_mismatch_repair_MutS_C"/>
</dbReference>
<dbReference type="PIRSF" id="PIRSF005813">
    <property type="entry name" value="MSH2"/>
    <property type="match status" value="1"/>
</dbReference>
<evidence type="ECO:0000259" key="8">
    <source>
        <dbReference type="PROSITE" id="PS00486"/>
    </source>
</evidence>
<dbReference type="SUPFAM" id="SSF52540">
    <property type="entry name" value="P-loop containing nucleoside triphosphate hydrolases"/>
    <property type="match status" value="1"/>
</dbReference>
<dbReference type="EMBL" id="AAGK01000001">
    <property type="protein sequence ID" value="EAN33693.1"/>
    <property type="molecule type" value="Genomic_DNA"/>
</dbReference>